<feature type="domain" description="DprA winged helix" evidence="3">
    <location>
        <begin position="311"/>
        <end position="361"/>
    </location>
</feature>
<accession>A0ABV8V2A0</accession>
<evidence type="ECO:0000313" key="5">
    <source>
        <dbReference type="Proteomes" id="UP001595840"/>
    </source>
</evidence>
<dbReference type="SUPFAM" id="SSF102405">
    <property type="entry name" value="MCP/YpsA-like"/>
    <property type="match status" value="1"/>
</dbReference>
<protein>
    <submittedName>
        <fullName evidence="4">DNA-processing protein DprA</fullName>
    </submittedName>
</protein>
<gene>
    <name evidence="4" type="primary">dprA</name>
    <name evidence="4" type="ORF">ACFOX3_02485</name>
</gene>
<proteinExistence type="inferred from homology"/>
<dbReference type="RefSeq" id="WP_290260213.1">
    <property type="nucleotide sequence ID" value="NZ_JAUFQG010000004.1"/>
</dbReference>
<dbReference type="Pfam" id="PF02481">
    <property type="entry name" value="DNA_processg_A"/>
    <property type="match status" value="1"/>
</dbReference>
<dbReference type="Pfam" id="PF17782">
    <property type="entry name" value="WHD_DprA"/>
    <property type="match status" value="1"/>
</dbReference>
<dbReference type="InterPro" id="IPR041614">
    <property type="entry name" value="DprA_WH"/>
</dbReference>
<sequence>MPPSERDILIALHHLPGLGPQKWLTLQHTIQSPADLLDWPTDKLIKSLGQNAAQLFALWRAGEQGWLGARLNALARWLESDGHHIVTQFDELYPPLLKEINGPLLLYVAGDPLVLNLPQIAVVGARKATAAGAKTAHHFSQALASGGYGITSGLALGIDTQAHLGALAGAGKTVAVLGCGLDKIYPARNLALAAQIIEQGGALVSEFALGVKPEPGHFPRRNRIISGLSVATLVIEAAMKSGSLTTARQALEQNREVFVIPGSIYSEVSEGCHWLIREGATLVYKPEQIAEQLGAQLALFDLPEPAIEVNDELVPKHKKLLQLIGRERVEFEALLALSHFNLSELHQALGELEMLGLIASSEQGIERLFAGS</sequence>
<comment type="similarity">
    <text evidence="1">Belongs to the DprA/Smf family.</text>
</comment>
<keyword evidence="5" id="KW-1185">Reference proteome</keyword>
<dbReference type="InterPro" id="IPR057666">
    <property type="entry name" value="DrpA_SLOG"/>
</dbReference>
<evidence type="ECO:0000259" key="2">
    <source>
        <dbReference type="Pfam" id="PF02481"/>
    </source>
</evidence>
<dbReference type="PANTHER" id="PTHR43022">
    <property type="entry name" value="PROTEIN SMF"/>
    <property type="match status" value="1"/>
</dbReference>
<organism evidence="4 5">
    <name type="scientific">Simiduia curdlanivorans</name>
    <dbReference type="NCBI Taxonomy" id="1492769"/>
    <lineage>
        <taxon>Bacteria</taxon>
        <taxon>Pseudomonadati</taxon>
        <taxon>Pseudomonadota</taxon>
        <taxon>Gammaproteobacteria</taxon>
        <taxon>Cellvibrionales</taxon>
        <taxon>Cellvibrionaceae</taxon>
        <taxon>Simiduia</taxon>
    </lineage>
</organism>
<evidence type="ECO:0000313" key="4">
    <source>
        <dbReference type="EMBL" id="MFC4361149.1"/>
    </source>
</evidence>
<dbReference type="PANTHER" id="PTHR43022:SF1">
    <property type="entry name" value="PROTEIN SMF"/>
    <property type="match status" value="1"/>
</dbReference>
<dbReference type="NCBIfam" id="TIGR00732">
    <property type="entry name" value="dprA"/>
    <property type="match status" value="1"/>
</dbReference>
<evidence type="ECO:0000256" key="1">
    <source>
        <dbReference type="ARBA" id="ARBA00006525"/>
    </source>
</evidence>
<dbReference type="InterPro" id="IPR003488">
    <property type="entry name" value="DprA"/>
</dbReference>
<name>A0ABV8V2A0_9GAMM</name>
<dbReference type="InterPro" id="IPR036388">
    <property type="entry name" value="WH-like_DNA-bd_sf"/>
</dbReference>
<dbReference type="EMBL" id="JBHSCX010000003">
    <property type="protein sequence ID" value="MFC4361149.1"/>
    <property type="molecule type" value="Genomic_DNA"/>
</dbReference>
<reference evidence="5" key="1">
    <citation type="journal article" date="2019" name="Int. J. Syst. Evol. Microbiol.">
        <title>The Global Catalogue of Microorganisms (GCM) 10K type strain sequencing project: providing services to taxonomists for standard genome sequencing and annotation.</title>
        <authorList>
            <consortium name="The Broad Institute Genomics Platform"/>
            <consortium name="The Broad Institute Genome Sequencing Center for Infectious Disease"/>
            <person name="Wu L."/>
            <person name="Ma J."/>
        </authorList>
    </citation>
    <scope>NUCLEOTIDE SEQUENCE [LARGE SCALE GENOMIC DNA]</scope>
    <source>
        <strain evidence="5">CECT 8570</strain>
    </source>
</reference>
<dbReference type="Gene3D" id="1.10.10.10">
    <property type="entry name" value="Winged helix-like DNA-binding domain superfamily/Winged helix DNA-binding domain"/>
    <property type="match status" value="1"/>
</dbReference>
<evidence type="ECO:0000259" key="3">
    <source>
        <dbReference type="Pfam" id="PF17782"/>
    </source>
</evidence>
<dbReference type="Gene3D" id="3.40.50.450">
    <property type="match status" value="1"/>
</dbReference>
<feature type="domain" description="Smf/DprA SLOG" evidence="2">
    <location>
        <begin position="85"/>
        <end position="293"/>
    </location>
</feature>
<dbReference type="Proteomes" id="UP001595840">
    <property type="component" value="Unassembled WGS sequence"/>
</dbReference>
<comment type="caution">
    <text evidence="4">The sequence shown here is derived from an EMBL/GenBank/DDBJ whole genome shotgun (WGS) entry which is preliminary data.</text>
</comment>